<accession>A0A238UCH9</accession>
<dbReference type="InterPro" id="IPR014710">
    <property type="entry name" value="RmlC-like_jellyroll"/>
</dbReference>
<name>A0A238UCH9_9FLAO</name>
<protein>
    <submittedName>
        <fullName evidence="2">Putative transcriptional regulator, Crp/Fnr family</fullName>
    </submittedName>
</protein>
<dbReference type="AlphaFoldDB" id="A0A238UCH9"/>
<proteinExistence type="predicted"/>
<gene>
    <name evidence="2" type="ORF">TJEJU_3147</name>
</gene>
<keyword evidence="3" id="KW-1185">Reference proteome</keyword>
<dbReference type="InterPro" id="IPR018490">
    <property type="entry name" value="cNMP-bd_dom_sf"/>
</dbReference>
<dbReference type="CDD" id="cd00038">
    <property type="entry name" value="CAP_ED"/>
    <property type="match status" value="1"/>
</dbReference>
<evidence type="ECO:0000313" key="2">
    <source>
        <dbReference type="EMBL" id="SNR16802.1"/>
    </source>
</evidence>
<dbReference type="EMBL" id="LT899436">
    <property type="protein sequence ID" value="SNR16802.1"/>
    <property type="molecule type" value="Genomic_DNA"/>
</dbReference>
<dbReference type="Proteomes" id="UP000215214">
    <property type="component" value="Chromosome TJEJU"/>
</dbReference>
<sequence>MFVVFIKLVLEHTLALIRYINKIVELNSNEEQIIIDALTHRKYLKDQYIVQQGDVCKCINFILTGCTKTSYLDSNGHEHIVMFSIEDWWTSDMGSFITQTPADYNIQCIENTELLQLNYTTVEELFKKVPKLERCFRKITERALVASQKRIITNFSETAKERYLIFKENYPKIEKRVPQYLLASYLGITKEFLSRIKSQLARETKS</sequence>
<dbReference type="Gene3D" id="2.60.120.10">
    <property type="entry name" value="Jelly Rolls"/>
    <property type="match status" value="1"/>
</dbReference>
<evidence type="ECO:0000259" key="1">
    <source>
        <dbReference type="PROSITE" id="PS50042"/>
    </source>
</evidence>
<reference evidence="2 3" key="1">
    <citation type="submission" date="2017-07" db="EMBL/GenBank/DDBJ databases">
        <authorList>
            <person name="Sun Z.S."/>
            <person name="Albrecht U."/>
            <person name="Echele G."/>
            <person name="Lee C.C."/>
        </authorList>
    </citation>
    <scope>NUCLEOTIDE SEQUENCE [LARGE SCALE GENOMIC DNA]</scope>
    <source>
        <strain evidence="3">type strain: KCTC 22618</strain>
    </source>
</reference>
<dbReference type="PROSITE" id="PS50042">
    <property type="entry name" value="CNMP_BINDING_3"/>
    <property type="match status" value="1"/>
</dbReference>
<feature type="domain" description="Cyclic nucleotide-binding" evidence="1">
    <location>
        <begin position="22"/>
        <end position="134"/>
    </location>
</feature>
<evidence type="ECO:0000313" key="3">
    <source>
        <dbReference type="Proteomes" id="UP000215214"/>
    </source>
</evidence>
<dbReference type="KEGG" id="tje:TJEJU_3147"/>
<organism evidence="2 3">
    <name type="scientific">Tenacibaculum jejuense</name>
    <dbReference type="NCBI Taxonomy" id="584609"/>
    <lineage>
        <taxon>Bacteria</taxon>
        <taxon>Pseudomonadati</taxon>
        <taxon>Bacteroidota</taxon>
        <taxon>Flavobacteriia</taxon>
        <taxon>Flavobacteriales</taxon>
        <taxon>Flavobacteriaceae</taxon>
        <taxon>Tenacibaculum</taxon>
    </lineage>
</organism>
<dbReference type="SUPFAM" id="SSF51206">
    <property type="entry name" value="cAMP-binding domain-like"/>
    <property type="match status" value="1"/>
</dbReference>
<dbReference type="Pfam" id="PF00027">
    <property type="entry name" value="cNMP_binding"/>
    <property type="match status" value="1"/>
</dbReference>
<dbReference type="InterPro" id="IPR000595">
    <property type="entry name" value="cNMP-bd_dom"/>
</dbReference>